<evidence type="ECO:0000313" key="2">
    <source>
        <dbReference type="EMBL" id="AUO31799.1"/>
    </source>
</evidence>
<geneLocation type="plasmid" evidence="2">
    <name>pCS1-5</name>
</geneLocation>
<accession>A0A2I6SW88</accession>
<organism evidence="2">
    <name type="scientific">Paraclostridium sordellii</name>
    <name type="common">Clostridium sordellii</name>
    <dbReference type="NCBI Taxonomy" id="1505"/>
    <lineage>
        <taxon>Bacteria</taxon>
        <taxon>Bacillati</taxon>
        <taxon>Bacillota</taxon>
        <taxon>Clostridia</taxon>
        <taxon>Peptostreptococcales</taxon>
        <taxon>Peptostreptococcaceae</taxon>
        <taxon>Paraclostridium</taxon>
    </lineage>
</organism>
<reference evidence="2" key="1">
    <citation type="submission" date="2017-10" db="EMBL/GenBank/DDBJ databases">
        <title>Conjugative transfer of the toxin plasmid of Clostridium sordellii.</title>
        <authorList>
            <person name="Vidor C.J."/>
            <person name="Awad M."/>
            <person name="Lyras D."/>
        </authorList>
    </citation>
    <scope>NUCLEOTIDE SEQUENCE</scope>
    <source>
        <strain evidence="2">S0804018</strain>
        <plasmid evidence="2">pCS1-5</plasmid>
    </source>
</reference>
<sequence length="370" mass="43006">MKYTIEGFSQRNALAMKLSLEDLLFLRWFIDFKEDGEMKGKYIADINDMGYWVSYKYVIKELPILFSQPPHISNSNYLNFSFEEKKKANKNWINACKKKLQRILSGNLSKVLNRDLHKENVKNEKGQSQINSYVYLSINKATYKFLIKDSYGLYVENKSTGQKCPPVNKATTGQKCPPVTAGHFCPVYPSTNNILYSSTTQSKQKSKDFSSSEKNTNARFIEKNTHLILSKFQANRVEKFDLNRLEKAIEIFKEKGGQYFSLLELIYKDNKNFTPKVSVTPKTTQHGINQTYKKYDEDELEKMLLENQNGKFEKSKNKNENTNSEYTEDTDPLKKVYINAVESNWENIGTGTYNMAKKYAIKYNKPYKVL</sequence>
<evidence type="ECO:0000256" key="1">
    <source>
        <dbReference type="SAM" id="MobiDB-lite"/>
    </source>
</evidence>
<name>A0A2I6SW88_PARSO</name>
<dbReference type="EMBL" id="MG205643">
    <property type="protein sequence ID" value="AUO31799.1"/>
    <property type="molecule type" value="Genomic_DNA"/>
</dbReference>
<feature type="region of interest" description="Disordered" evidence="1">
    <location>
        <begin position="307"/>
        <end position="328"/>
    </location>
</feature>
<keyword evidence="2" id="KW-0614">Plasmid</keyword>
<dbReference type="RefSeq" id="WP_172692185.1">
    <property type="nucleotide sequence ID" value="NZ_MG205643.1"/>
</dbReference>
<protein>
    <submittedName>
        <fullName evidence="2">Uncharacterized protein</fullName>
    </submittedName>
</protein>
<dbReference type="AlphaFoldDB" id="A0A2I6SW88"/>
<proteinExistence type="predicted"/>